<comment type="subcellular location">
    <subcellularLocation>
        <location evidence="2">Cytoplasm</location>
    </subcellularLocation>
    <subcellularLocation>
        <location evidence="1">Nucleus</location>
    </subcellularLocation>
</comment>
<dbReference type="PANTHER" id="PTHR46094">
    <property type="entry name" value="INTEGRATOR COMPLEX SUBUNIT 9"/>
    <property type="match status" value="1"/>
</dbReference>
<evidence type="ECO:0000256" key="2">
    <source>
        <dbReference type="ARBA" id="ARBA00004496"/>
    </source>
</evidence>
<protein>
    <submittedName>
        <fullName evidence="6">Putative cleavage and polyadenylation specificity factor cpsf subunit</fullName>
    </submittedName>
</protein>
<evidence type="ECO:0000313" key="6">
    <source>
        <dbReference type="EMBL" id="MBY06085.1"/>
    </source>
</evidence>
<dbReference type="SUPFAM" id="SSF56281">
    <property type="entry name" value="Metallo-hydrolase/oxidoreductase"/>
    <property type="match status" value="1"/>
</dbReference>
<dbReference type="EMBL" id="GGLE01001959">
    <property type="protein sequence ID" value="MBY06085.1"/>
    <property type="molecule type" value="Transcribed_RNA"/>
</dbReference>
<dbReference type="PANTHER" id="PTHR46094:SF1">
    <property type="entry name" value="INTEGRATOR COMPLEX SUBUNIT 9"/>
    <property type="match status" value="1"/>
</dbReference>
<accession>A0A2R5L9D6</accession>
<dbReference type="GeneID" id="135393856"/>
<evidence type="ECO:0000259" key="5">
    <source>
        <dbReference type="SMART" id="SM01027"/>
    </source>
</evidence>
<dbReference type="RefSeq" id="XP_064480240.1">
    <property type="nucleotide sequence ID" value="XM_064624170.1"/>
</dbReference>
<dbReference type="InterPro" id="IPR027074">
    <property type="entry name" value="Integrator_9su"/>
</dbReference>
<dbReference type="Gene3D" id="3.60.15.10">
    <property type="entry name" value="Ribonuclease Z/Hydroxyacylglutathione hydrolase-like"/>
    <property type="match status" value="1"/>
</dbReference>
<dbReference type="Pfam" id="PF10996">
    <property type="entry name" value="Beta-Casp"/>
    <property type="match status" value="1"/>
</dbReference>
<dbReference type="AlphaFoldDB" id="A0A2R5L9D6"/>
<dbReference type="GO" id="GO:0032039">
    <property type="term" value="C:integrator complex"/>
    <property type="evidence" value="ECO:0007669"/>
    <property type="project" value="InterPro"/>
</dbReference>
<dbReference type="InterPro" id="IPR036866">
    <property type="entry name" value="RibonucZ/Hydroxyglut_hydro"/>
</dbReference>
<dbReference type="CTD" id="55756"/>
<feature type="domain" description="Beta-Casp" evidence="5">
    <location>
        <begin position="305"/>
        <end position="432"/>
    </location>
</feature>
<dbReference type="Gene3D" id="3.40.50.10890">
    <property type="match status" value="1"/>
</dbReference>
<evidence type="ECO:0000256" key="1">
    <source>
        <dbReference type="ARBA" id="ARBA00004123"/>
    </source>
</evidence>
<dbReference type="SMART" id="SM01027">
    <property type="entry name" value="Beta-Casp"/>
    <property type="match status" value="1"/>
</dbReference>
<sequence length="650" mass="71904">MKLYSLSDNPNKPCSVLKFKNTTIMFDCGLDATSVLAFLPLPLVLSTRLSNLPVWTPRDSGDAQLEGEFKEANGRVFVDSAPEFCTPETGLVDFADIDVILVSNYQSMLALPFITEGTGFKGTVYMTEPTLLIGRLFMEELVNYIERTPKPRTATKWKQQAVKFLQLPASDHGKPRSWKQLYSMQEVNSSLSKVKVVGFNEKLDVFGMVQVSAVSSGYCLGSCNWIACGDQEKMVYMAGSSTLTTHPKPMEHSCLRGADVLLLTSLTQTPLANPDAMLGDFCITVAMTVKVGGNVLVPCYPSGVTYDLFECLSGHLETTGQSNVPMYFLSPVADNSLAYSSILAEWLSSAKQAKVYLPEEPFPHAQLVRGGRLKPFTSLKAEGFTSDFHTPCIVFAGHPSLRFGDVVHFMELWGSSPNNVVIFTEPDFNHIEALAPFQPLAMRTVYVPIDTSLSFSQANKLVRDLKPTNLVMPAQYTQPPLLQPHRNDLVIEAECEVQTYARGSIVHIPVHRKYQRIDMVSELASSIVPIEVKRGLGVATLTGSLFISNNRCILKPPPKETSSGKQWNGHAYSKVYTFGNLDVTELTRKLEKAGYNDIKVENTASGVIVHLPNEDTIIQIDEHSTHVFCEGDYAVRAELRDLLLQCLSKF</sequence>
<dbReference type="InterPro" id="IPR022712">
    <property type="entry name" value="Beta_Casp"/>
</dbReference>
<evidence type="ECO:0000256" key="4">
    <source>
        <dbReference type="ARBA" id="ARBA00023242"/>
    </source>
</evidence>
<name>A0A2R5L9D6_9ACAR</name>
<keyword evidence="4" id="KW-0539">Nucleus</keyword>
<dbReference type="GO" id="GO:0034472">
    <property type="term" value="P:snRNA 3'-end processing"/>
    <property type="evidence" value="ECO:0007669"/>
    <property type="project" value="TreeGrafter"/>
</dbReference>
<keyword evidence="3" id="KW-0963">Cytoplasm</keyword>
<reference evidence="6" key="1">
    <citation type="submission" date="2018-03" db="EMBL/GenBank/DDBJ databases">
        <title>The relapsing fever spirochete Borrelia turicatae persists in the highly oxidative environment of its soft-bodied tick vector.</title>
        <authorList>
            <person name="Bourret T.J."/>
            <person name="Boyle W.K."/>
            <person name="Valenzuela J.G."/>
            <person name="Oliveira F."/>
            <person name="Lopez J.E."/>
        </authorList>
    </citation>
    <scope>NUCLEOTIDE SEQUENCE</scope>
    <source>
        <strain evidence="6">Kansas strain/isolate</strain>
        <tissue evidence="6">Salivary glands</tissue>
    </source>
</reference>
<organism evidence="6">
    <name type="scientific">Ornithodoros turicata</name>
    <dbReference type="NCBI Taxonomy" id="34597"/>
    <lineage>
        <taxon>Eukaryota</taxon>
        <taxon>Metazoa</taxon>
        <taxon>Ecdysozoa</taxon>
        <taxon>Arthropoda</taxon>
        <taxon>Chelicerata</taxon>
        <taxon>Arachnida</taxon>
        <taxon>Acari</taxon>
        <taxon>Parasitiformes</taxon>
        <taxon>Ixodida</taxon>
        <taxon>Ixodoidea</taxon>
        <taxon>Argasidae</taxon>
        <taxon>Ornithodorinae</taxon>
        <taxon>Ornithodoros</taxon>
    </lineage>
</organism>
<proteinExistence type="predicted"/>
<dbReference type="InterPro" id="IPR048660">
    <property type="entry name" value="IntS9-like_C"/>
</dbReference>
<dbReference type="GO" id="GO:0005737">
    <property type="term" value="C:cytoplasm"/>
    <property type="evidence" value="ECO:0007669"/>
    <property type="project" value="UniProtKB-SubCell"/>
</dbReference>
<evidence type="ECO:0000256" key="3">
    <source>
        <dbReference type="ARBA" id="ARBA00022490"/>
    </source>
</evidence>
<dbReference type="Pfam" id="PF21382">
    <property type="entry name" value="IntS9_C"/>
    <property type="match status" value="1"/>
</dbReference>
<dbReference type="KEGG" id="oti:135393856"/>